<dbReference type="CDD" id="cd06174">
    <property type="entry name" value="MFS"/>
    <property type="match status" value="1"/>
</dbReference>
<feature type="transmembrane region" description="Helical" evidence="5">
    <location>
        <begin position="237"/>
        <end position="258"/>
    </location>
</feature>
<comment type="subcellular location">
    <subcellularLocation>
        <location evidence="1">Cell membrane</location>
        <topology evidence="1">Multi-pass membrane protein</topology>
    </subcellularLocation>
</comment>
<keyword evidence="4 5" id="KW-0472">Membrane</keyword>
<gene>
    <name evidence="7" type="ORF">RBR11_10835</name>
</gene>
<feature type="transmembrane region" description="Helical" evidence="5">
    <location>
        <begin position="25"/>
        <end position="43"/>
    </location>
</feature>
<feature type="transmembrane region" description="Helical" evidence="5">
    <location>
        <begin position="331"/>
        <end position="355"/>
    </location>
</feature>
<protein>
    <submittedName>
        <fullName evidence="7">MFS transporter</fullName>
    </submittedName>
</protein>
<feature type="domain" description="Major facilitator superfamily (MFS) profile" evidence="6">
    <location>
        <begin position="26"/>
        <end position="426"/>
    </location>
</feature>
<keyword evidence="2 5" id="KW-0812">Transmembrane</keyword>
<keyword evidence="8" id="KW-1185">Reference proteome</keyword>
<name>A0ABU0XH04_9MICO</name>
<dbReference type="EMBL" id="JAVFCB010000005">
    <property type="protein sequence ID" value="MDQ4214407.1"/>
    <property type="molecule type" value="Genomic_DNA"/>
</dbReference>
<dbReference type="SUPFAM" id="SSF103473">
    <property type="entry name" value="MFS general substrate transporter"/>
    <property type="match status" value="1"/>
</dbReference>
<dbReference type="PROSITE" id="PS50850">
    <property type="entry name" value="MFS"/>
    <property type="match status" value="1"/>
</dbReference>
<feature type="transmembrane region" description="Helical" evidence="5">
    <location>
        <begin position="92"/>
        <end position="111"/>
    </location>
</feature>
<dbReference type="RefSeq" id="WP_308489339.1">
    <property type="nucleotide sequence ID" value="NZ_JAVFCB010000005.1"/>
</dbReference>
<proteinExistence type="predicted"/>
<evidence type="ECO:0000256" key="1">
    <source>
        <dbReference type="ARBA" id="ARBA00004651"/>
    </source>
</evidence>
<comment type="caution">
    <text evidence="7">The sequence shown here is derived from an EMBL/GenBank/DDBJ whole genome shotgun (WGS) entry which is preliminary data.</text>
</comment>
<dbReference type="InterPro" id="IPR036259">
    <property type="entry name" value="MFS_trans_sf"/>
</dbReference>
<evidence type="ECO:0000313" key="7">
    <source>
        <dbReference type="EMBL" id="MDQ4214407.1"/>
    </source>
</evidence>
<accession>A0ABU0XH04</accession>
<dbReference type="Gene3D" id="1.20.1250.20">
    <property type="entry name" value="MFS general substrate transporter like domains"/>
    <property type="match status" value="2"/>
</dbReference>
<evidence type="ECO:0000256" key="5">
    <source>
        <dbReference type="SAM" id="Phobius"/>
    </source>
</evidence>
<feature type="transmembrane region" description="Helical" evidence="5">
    <location>
        <begin position="117"/>
        <end position="137"/>
    </location>
</feature>
<evidence type="ECO:0000259" key="6">
    <source>
        <dbReference type="PROSITE" id="PS50850"/>
    </source>
</evidence>
<evidence type="ECO:0000256" key="4">
    <source>
        <dbReference type="ARBA" id="ARBA00023136"/>
    </source>
</evidence>
<dbReference type="PANTHER" id="PTHR43826">
    <property type="entry name" value="GLUCOSE-6-PHOSPHATE EXCHANGER SLC37A4"/>
    <property type="match status" value="1"/>
</dbReference>
<dbReference type="InterPro" id="IPR020846">
    <property type="entry name" value="MFS_dom"/>
</dbReference>
<evidence type="ECO:0000256" key="3">
    <source>
        <dbReference type="ARBA" id="ARBA00022989"/>
    </source>
</evidence>
<evidence type="ECO:0000313" key="8">
    <source>
        <dbReference type="Proteomes" id="UP001230289"/>
    </source>
</evidence>
<feature type="transmembrane region" description="Helical" evidence="5">
    <location>
        <begin position="367"/>
        <end position="390"/>
    </location>
</feature>
<dbReference type="InterPro" id="IPR051337">
    <property type="entry name" value="OPA_Antiporter"/>
</dbReference>
<evidence type="ECO:0000256" key="2">
    <source>
        <dbReference type="ARBA" id="ARBA00022692"/>
    </source>
</evidence>
<organism evidence="7 8">
    <name type="scientific">Microbacterium capsulatum</name>
    <dbReference type="NCBI Taxonomy" id="3041921"/>
    <lineage>
        <taxon>Bacteria</taxon>
        <taxon>Bacillati</taxon>
        <taxon>Actinomycetota</taxon>
        <taxon>Actinomycetes</taxon>
        <taxon>Micrococcales</taxon>
        <taxon>Microbacteriaceae</taxon>
        <taxon>Microbacterium</taxon>
    </lineage>
</organism>
<dbReference type="Proteomes" id="UP001230289">
    <property type="component" value="Unassembled WGS sequence"/>
</dbReference>
<dbReference type="InterPro" id="IPR011701">
    <property type="entry name" value="MFS"/>
</dbReference>
<sequence length="435" mass="45927">MTNSTTQQTPAAATPAPRRSGKARWFRFAVLVMAGGTIYKLANIKDAFYVPMQQDLGLNNTEIGMLLSVNSIVATALFVVGGILADRISTRFLIPAGLIGAGALGVYISTFPGYGPLLITFAALAICSDCLLWPALLKSVRHLGGKDEQGRMFGLLEAGRGVIDTIVAFGALGVFALLGSGSGGFRGAILFYAIIDIVVGILVFLLLRDAPKDASAPVKTEPAGLRTILQAARMPQLWWVSVTVFMVYIVYCGLTYFIPYLTYVYGLPVAFVGAYGIINQYGLKILGGPTGGFLTDKVFKSASRYLRWAFIALIPVAAVIILLPAGPATRVPAMIATLMFSLVIFSMRGVFWAPMAEVGIPEEVSGTAFGIASLVGYAPGMFAFVIYGAILDANPGAAGYHIVFVIMASLALVGAGVATVLTRIVRRQKASAAAS</sequence>
<reference evidence="7 8" key="1">
    <citation type="submission" date="2023-08" db="EMBL/GenBank/DDBJ databases">
        <title>Microbacterium sp. nov., isolated from a waste landfill.</title>
        <authorList>
            <person name="Wen W."/>
        </authorList>
    </citation>
    <scope>NUCLEOTIDE SEQUENCE [LARGE SCALE GENOMIC DNA]</scope>
    <source>
        <strain evidence="7 8">ASV81</strain>
    </source>
</reference>
<feature type="transmembrane region" description="Helical" evidence="5">
    <location>
        <begin position="264"/>
        <end position="284"/>
    </location>
</feature>
<feature type="transmembrane region" description="Helical" evidence="5">
    <location>
        <begin position="158"/>
        <end position="177"/>
    </location>
</feature>
<dbReference type="PANTHER" id="PTHR43826:SF3">
    <property type="entry name" value="GLUCOSE-6-PHOSPHATE EXCHANGER SLC37A4"/>
    <property type="match status" value="1"/>
</dbReference>
<feature type="transmembrane region" description="Helical" evidence="5">
    <location>
        <begin position="189"/>
        <end position="207"/>
    </location>
</feature>
<feature type="transmembrane region" description="Helical" evidence="5">
    <location>
        <begin position="63"/>
        <end position="85"/>
    </location>
</feature>
<feature type="transmembrane region" description="Helical" evidence="5">
    <location>
        <begin position="402"/>
        <end position="421"/>
    </location>
</feature>
<keyword evidence="3 5" id="KW-1133">Transmembrane helix</keyword>
<dbReference type="Pfam" id="PF07690">
    <property type="entry name" value="MFS_1"/>
    <property type="match status" value="1"/>
</dbReference>
<feature type="transmembrane region" description="Helical" evidence="5">
    <location>
        <begin position="305"/>
        <end position="325"/>
    </location>
</feature>